<evidence type="ECO:0000313" key="5">
    <source>
        <dbReference type="EMBL" id="ENY73087.1"/>
    </source>
</evidence>
<dbReference type="GO" id="GO:0009898">
    <property type="term" value="C:cytoplasmic side of plasma membrane"/>
    <property type="evidence" value="ECO:0007669"/>
    <property type="project" value="InterPro"/>
</dbReference>
<comment type="caution">
    <text evidence="5">The sequence shown here is derived from an EMBL/GenBank/DDBJ whole genome shotgun (WGS) entry which is preliminary data.</text>
</comment>
<dbReference type="NCBIfam" id="NF003439">
    <property type="entry name" value="PRK04968.1"/>
    <property type="match status" value="1"/>
</dbReference>
<reference evidence="5 6" key="1">
    <citation type="journal article" date="2013" name="Genome Announc.">
        <title>Draft Genome Sequence of the Aeromonas diversa Type Strain.</title>
        <authorList>
            <person name="Farfan M."/>
            <person name="Spataro N."/>
            <person name="Sanglas A."/>
            <person name="Albarral V."/>
            <person name="Loren J.G."/>
            <person name="Bosch E."/>
            <person name="Fuste M.C."/>
        </authorList>
    </citation>
    <scope>NUCLEOTIDE SEQUENCE [LARGE SCALE GENOMIC DNA]</scope>
    <source>
        <strain evidence="5 6">2478-85</strain>
    </source>
</reference>
<sequence>MTDQVLCALAALFVRWQQEGESRGSLPLCEFEAGWRSPCELGDPHGGQVAWRPTERSKPEDFTPLEQALELTLHPSIQAFYGHWFSRPLTLWFKGLRLCLIQPWNQQDLDLLKENLIGHLLMQRKLGRTPTLFLASCRDEMGIISLDNDSGEVLFERLDSNRRTVISPDLASFLGRLIP</sequence>
<accession>N9VCW7</accession>
<comment type="subcellular location">
    <subcellularLocation>
        <location evidence="4">Cell inner membrane</location>
        <topology evidence="4">Peripheral membrane protein</topology>
        <orientation evidence="4">Cytoplasmic side</orientation>
    </subcellularLocation>
    <text evidence="4">Loosely associated with the cytoplasmic side of the inner membrane, probably via SecY.</text>
</comment>
<dbReference type="PATRIC" id="fig|1268237.3.peg.967"/>
<keyword evidence="1 4" id="KW-1003">Cell membrane</keyword>
<evidence type="ECO:0000256" key="2">
    <source>
        <dbReference type="ARBA" id="ARBA00022519"/>
    </source>
</evidence>
<dbReference type="eggNOG" id="ENOG502ZCMR">
    <property type="taxonomic scope" value="Bacteria"/>
</dbReference>
<dbReference type="Gene3D" id="3.40.1580.20">
    <property type="entry name" value="Syd protein"/>
    <property type="match status" value="1"/>
</dbReference>
<evidence type="ECO:0000256" key="4">
    <source>
        <dbReference type="HAMAP-Rule" id="MF_01104"/>
    </source>
</evidence>
<evidence type="ECO:0000256" key="1">
    <source>
        <dbReference type="ARBA" id="ARBA00022475"/>
    </source>
</evidence>
<evidence type="ECO:0000313" key="6">
    <source>
        <dbReference type="Proteomes" id="UP000023775"/>
    </source>
</evidence>
<keyword evidence="6" id="KW-1185">Reference proteome</keyword>
<evidence type="ECO:0000256" key="3">
    <source>
        <dbReference type="ARBA" id="ARBA00023136"/>
    </source>
</evidence>
<dbReference type="OrthoDB" id="5599437at2"/>
<dbReference type="Proteomes" id="UP000023775">
    <property type="component" value="Unassembled WGS sequence"/>
</dbReference>
<dbReference type="InterPro" id="IPR009948">
    <property type="entry name" value="Syd"/>
</dbReference>
<comment type="function">
    <text evidence="4">Interacts with the SecY protein in vivo. May bind preferentially to an uncomplexed state of SecY, thus functioning either as a chelating agent for excess SecY in the cell or as a regulatory factor that negatively controls the translocase function.</text>
</comment>
<organism evidence="5 6">
    <name type="scientific">Aeromonas diversa CDC 2478-85</name>
    <dbReference type="NCBI Taxonomy" id="1268237"/>
    <lineage>
        <taxon>Bacteria</taxon>
        <taxon>Pseudomonadati</taxon>
        <taxon>Pseudomonadota</taxon>
        <taxon>Gammaproteobacteria</taxon>
        <taxon>Aeromonadales</taxon>
        <taxon>Aeromonadaceae</taxon>
        <taxon>Aeromonas</taxon>
    </lineage>
</organism>
<name>N9VCW7_9GAMM</name>
<dbReference type="AlphaFoldDB" id="N9VCW7"/>
<dbReference type="CDD" id="cd16323">
    <property type="entry name" value="Syd"/>
    <property type="match status" value="1"/>
</dbReference>
<dbReference type="EMBL" id="APVG01000008">
    <property type="protein sequence ID" value="ENY73087.1"/>
    <property type="molecule type" value="Genomic_DNA"/>
</dbReference>
<comment type="similarity">
    <text evidence="4">Belongs to the Syd family.</text>
</comment>
<gene>
    <name evidence="4" type="primary">syd</name>
    <name evidence="5" type="ORF">G114_04921</name>
</gene>
<dbReference type="InterPro" id="IPR038228">
    <property type="entry name" value="Syd_sf"/>
</dbReference>
<dbReference type="HAMAP" id="MF_01104">
    <property type="entry name" value="Syd"/>
    <property type="match status" value="1"/>
</dbReference>
<proteinExistence type="inferred from homology"/>
<dbReference type="Pfam" id="PF07348">
    <property type="entry name" value="Syd"/>
    <property type="match status" value="1"/>
</dbReference>
<dbReference type="RefSeq" id="WP_005349184.1">
    <property type="nucleotide sequence ID" value="NZ_APVG01000008.1"/>
</dbReference>
<protein>
    <recommendedName>
        <fullName evidence="4">Protein Syd</fullName>
    </recommendedName>
</protein>
<keyword evidence="2 4" id="KW-0997">Cell inner membrane</keyword>
<keyword evidence="3 4" id="KW-0472">Membrane</keyword>